<reference evidence="1 2" key="1">
    <citation type="submission" date="2023-08" db="EMBL/GenBank/DDBJ databases">
        <title>Nocardioides seae sp. nov., a bacterium isolated from a soil.</title>
        <authorList>
            <person name="Wang X."/>
        </authorList>
    </citation>
    <scope>NUCLEOTIDE SEQUENCE [LARGE SCALE GENOMIC DNA]</scope>
    <source>
        <strain evidence="1 2">YZH12</strain>
    </source>
</reference>
<comment type="caution">
    <text evidence="1">The sequence shown here is derived from an EMBL/GenBank/DDBJ whole genome shotgun (WGS) entry which is preliminary data.</text>
</comment>
<dbReference type="Proteomes" id="UP001268542">
    <property type="component" value="Unassembled WGS sequence"/>
</dbReference>
<name>A0ABU3PV77_9ACTN</name>
<accession>A0ABU3PV77</accession>
<evidence type="ECO:0000313" key="1">
    <source>
        <dbReference type="EMBL" id="MDT9593137.1"/>
    </source>
</evidence>
<dbReference type="EMBL" id="JAVYII010000003">
    <property type="protein sequence ID" value="MDT9593137.1"/>
    <property type="molecule type" value="Genomic_DNA"/>
</dbReference>
<sequence length="242" mass="25613">MTQGPEPVRLVARAPLSAPSVEQLIWPDPSHGWEAREGVEHLWHLGRWLRGIHDNPDRPAQAPAGDGPVTLLEEVRVLLEERLGGTDGDPIDRLHWTSLHEWAARLAEGGAVAHGRLGLDGVLVESADDGSPALVVPAPGGLATADPSVDVGGVVGDLVELTHRSRGEGRDPAAYQRLLTAFLTGYRGITGGPEPAADLDVYRAAALRVAGRSAARTDPADAGLDLEIAKRLVEHCWALADA</sequence>
<protein>
    <recommendedName>
        <fullName evidence="3">Aminoglycoside phosphotransferase domain-containing protein</fullName>
    </recommendedName>
</protein>
<evidence type="ECO:0000313" key="2">
    <source>
        <dbReference type="Proteomes" id="UP001268542"/>
    </source>
</evidence>
<organism evidence="1 2">
    <name type="scientific">Nocardioides imazamoxiresistens</name>
    <dbReference type="NCBI Taxonomy" id="3231893"/>
    <lineage>
        <taxon>Bacteria</taxon>
        <taxon>Bacillati</taxon>
        <taxon>Actinomycetota</taxon>
        <taxon>Actinomycetes</taxon>
        <taxon>Propionibacteriales</taxon>
        <taxon>Nocardioidaceae</taxon>
        <taxon>Nocardioides</taxon>
    </lineage>
</organism>
<gene>
    <name evidence="1" type="ORF">RDV89_08660</name>
</gene>
<proteinExistence type="predicted"/>
<dbReference type="RefSeq" id="WP_315732565.1">
    <property type="nucleotide sequence ID" value="NZ_JAVYII010000003.1"/>
</dbReference>
<evidence type="ECO:0008006" key="3">
    <source>
        <dbReference type="Google" id="ProtNLM"/>
    </source>
</evidence>
<keyword evidence="2" id="KW-1185">Reference proteome</keyword>